<dbReference type="AlphaFoldDB" id="A0AAD1TZG9"/>
<evidence type="ECO:0000313" key="3">
    <source>
        <dbReference type="Proteomes" id="UP001295684"/>
    </source>
</evidence>
<dbReference type="Proteomes" id="UP001295684">
    <property type="component" value="Unassembled WGS sequence"/>
</dbReference>
<gene>
    <name evidence="2" type="ORF">ECRASSUSDP1_LOCUS625</name>
</gene>
<evidence type="ECO:0000313" key="2">
    <source>
        <dbReference type="EMBL" id="CAI2359337.1"/>
    </source>
</evidence>
<protein>
    <submittedName>
        <fullName evidence="2">Uncharacterized protein</fullName>
    </submittedName>
</protein>
<comment type="caution">
    <text evidence="2">The sequence shown here is derived from an EMBL/GenBank/DDBJ whole genome shotgun (WGS) entry which is preliminary data.</text>
</comment>
<accession>A0AAD1TZG9</accession>
<name>A0AAD1TZG9_EUPCR</name>
<proteinExistence type="predicted"/>
<keyword evidence="3" id="KW-1185">Reference proteome</keyword>
<feature type="compositionally biased region" description="Polar residues" evidence="1">
    <location>
        <begin position="110"/>
        <end position="120"/>
    </location>
</feature>
<reference evidence="2" key="1">
    <citation type="submission" date="2023-07" db="EMBL/GenBank/DDBJ databases">
        <authorList>
            <consortium name="AG Swart"/>
            <person name="Singh M."/>
            <person name="Singh A."/>
            <person name="Seah K."/>
            <person name="Emmerich C."/>
        </authorList>
    </citation>
    <scope>NUCLEOTIDE SEQUENCE</scope>
    <source>
        <strain evidence="2">DP1</strain>
    </source>
</reference>
<sequence length="321" mass="36988">MLDSTIMLNPLSIQVASQCYPGFCWDHAQQSLGKSTEDNNDEKSHPSLNKYLSDQTGNQKTGEAMKELLAKYCICIEGHQASNPQNKASEAQKAESNKDSEILVHEEAKNCNSSKNSEANNPDEHKRTDKPTLQDASRLRSKTKSKAPKHDSDSEEFTLGRAQLNYNTRKDVVFKAAFRRLRKYFIKEFAKDSTSSQLKEDYPQRLRDYCKAKFPEARLDRVCVIFDCIVNAKGRLGTIPQEDTQLKDTISKLLYFYSEKKFRLMNEHPEFFHVLLYFISLENAVSLIFNEQRQAFQQKVKAHLNKLKVFATCMKTPEDQY</sequence>
<feature type="region of interest" description="Disordered" evidence="1">
    <location>
        <begin position="106"/>
        <end position="156"/>
    </location>
</feature>
<evidence type="ECO:0000256" key="1">
    <source>
        <dbReference type="SAM" id="MobiDB-lite"/>
    </source>
</evidence>
<feature type="compositionally biased region" description="Basic and acidic residues" evidence="1">
    <location>
        <begin position="122"/>
        <end position="132"/>
    </location>
</feature>
<feature type="compositionally biased region" description="Polar residues" evidence="1">
    <location>
        <begin position="46"/>
        <end position="57"/>
    </location>
</feature>
<feature type="compositionally biased region" description="Basic and acidic residues" evidence="1">
    <location>
        <begin position="35"/>
        <end position="45"/>
    </location>
</feature>
<organism evidence="2 3">
    <name type="scientific">Euplotes crassus</name>
    <dbReference type="NCBI Taxonomy" id="5936"/>
    <lineage>
        <taxon>Eukaryota</taxon>
        <taxon>Sar</taxon>
        <taxon>Alveolata</taxon>
        <taxon>Ciliophora</taxon>
        <taxon>Intramacronucleata</taxon>
        <taxon>Spirotrichea</taxon>
        <taxon>Hypotrichia</taxon>
        <taxon>Euplotida</taxon>
        <taxon>Euplotidae</taxon>
        <taxon>Moneuplotes</taxon>
    </lineage>
</organism>
<dbReference type="EMBL" id="CAMPGE010000587">
    <property type="protein sequence ID" value="CAI2359337.1"/>
    <property type="molecule type" value="Genomic_DNA"/>
</dbReference>
<feature type="region of interest" description="Disordered" evidence="1">
    <location>
        <begin position="33"/>
        <end position="57"/>
    </location>
</feature>